<protein>
    <submittedName>
        <fullName evidence="1">Ester cyclase</fullName>
    </submittedName>
</protein>
<evidence type="ECO:0000313" key="1">
    <source>
        <dbReference type="EMBL" id="KAK1923499.1"/>
    </source>
</evidence>
<comment type="caution">
    <text evidence="1">The sequence shown here is derived from an EMBL/GenBank/DDBJ whole genome shotgun (WGS) entry which is preliminary data.</text>
</comment>
<gene>
    <name evidence="1" type="ORF">DB88DRAFT_473175</name>
</gene>
<proteinExistence type="predicted"/>
<name>A0AAD9CZA9_PAPLA</name>
<dbReference type="Proteomes" id="UP001182556">
    <property type="component" value="Unassembled WGS sequence"/>
</dbReference>
<reference evidence="1" key="1">
    <citation type="submission" date="2023-02" db="EMBL/GenBank/DDBJ databases">
        <title>Identification and recombinant expression of a fungal hydrolase from Papiliotrema laurentii that hydrolyzes apple cutin and clears colloidal polyester polyurethane.</title>
        <authorList>
            <consortium name="DOE Joint Genome Institute"/>
            <person name="Roman V.A."/>
            <person name="Bojanowski C."/>
            <person name="Crable B.R."/>
            <person name="Wagner D.N."/>
            <person name="Hung C.S."/>
            <person name="Nadeau L.J."/>
            <person name="Schratz L."/>
            <person name="Haridas S."/>
            <person name="Pangilinan J."/>
            <person name="Lipzen A."/>
            <person name="Na H."/>
            <person name="Yan M."/>
            <person name="Ng V."/>
            <person name="Grigoriev I.V."/>
            <person name="Spatafora J.W."/>
            <person name="Barlow D."/>
            <person name="Biffinger J."/>
            <person name="Kelley-Loughnane N."/>
            <person name="Varaljay V.A."/>
            <person name="Crookes-Goodson W.J."/>
        </authorList>
    </citation>
    <scope>NUCLEOTIDE SEQUENCE</scope>
    <source>
        <strain evidence="1">5307AH</strain>
    </source>
</reference>
<dbReference type="EMBL" id="JAODAN010000006">
    <property type="protein sequence ID" value="KAK1923499.1"/>
    <property type="molecule type" value="Genomic_DNA"/>
</dbReference>
<accession>A0AAD9CZA9</accession>
<evidence type="ECO:0000313" key="2">
    <source>
        <dbReference type="Proteomes" id="UP001182556"/>
    </source>
</evidence>
<organism evidence="1 2">
    <name type="scientific">Papiliotrema laurentii</name>
    <name type="common">Cryptococcus laurentii</name>
    <dbReference type="NCBI Taxonomy" id="5418"/>
    <lineage>
        <taxon>Eukaryota</taxon>
        <taxon>Fungi</taxon>
        <taxon>Dikarya</taxon>
        <taxon>Basidiomycota</taxon>
        <taxon>Agaricomycotina</taxon>
        <taxon>Tremellomycetes</taxon>
        <taxon>Tremellales</taxon>
        <taxon>Rhynchogastremaceae</taxon>
        <taxon>Papiliotrema</taxon>
    </lineage>
</organism>
<dbReference type="AlphaFoldDB" id="A0AAD9CZA9"/>
<dbReference type="Gene3D" id="3.10.450.50">
    <property type="match status" value="1"/>
</dbReference>
<sequence length="134" mass="15139">MSSSTRPRNVASPADLEAVYRAYIHTLNAEKWDELTTTFLAPIVAHNDRKLDPAGYRTLILPHTVFTIRDVVVRLDPDQKAGTVAARLDIDVAGRPVREHCWYTWAKVDDGEEGGGDGRWVIQRVWSIVEWVKA</sequence>
<keyword evidence="2" id="KW-1185">Reference proteome</keyword>